<dbReference type="GO" id="GO:0005829">
    <property type="term" value="C:cytosol"/>
    <property type="evidence" value="ECO:0007669"/>
    <property type="project" value="TreeGrafter"/>
</dbReference>
<organism evidence="2 3">
    <name type="scientific">Bizionia argentinensis JUB59</name>
    <dbReference type="NCBI Taxonomy" id="1046627"/>
    <lineage>
        <taxon>Bacteria</taxon>
        <taxon>Pseudomonadati</taxon>
        <taxon>Bacteroidota</taxon>
        <taxon>Flavobacteriia</taxon>
        <taxon>Flavobacteriales</taxon>
        <taxon>Flavobacteriaceae</taxon>
        <taxon>Bizionia</taxon>
    </lineage>
</organism>
<accession>G2EE07</accession>
<feature type="transmembrane region" description="Helical" evidence="1">
    <location>
        <begin position="12"/>
        <end position="41"/>
    </location>
</feature>
<keyword evidence="1" id="KW-0812">Transmembrane</keyword>
<keyword evidence="1" id="KW-1133">Transmembrane helix</keyword>
<dbReference type="GO" id="GO:0004177">
    <property type="term" value="F:aminopeptidase activity"/>
    <property type="evidence" value="ECO:0007669"/>
    <property type="project" value="TreeGrafter"/>
</dbReference>
<sequence length="280" mass="33001">MFQLEEIPTFYIVMAGVLFFGLASLVLYAVINMIDIGYVLLKRKPLYRYLLPPFKKLPIKQEQLLQAKFRFYQRLTEKQKRVFNHRLVTFINSKQFMGRDNLDLTDEMIVMISATAVMLTFGFRDYKLQMIKGIIVYPSSFYSETNEAYHKGEYNPRLKALVLSWEHFMEGYSISNDNLNLGIHEFAHAIHINSIKNRDVSSIIFSDSFKELSQFLSEETELRQRLLASGYIRNYAYTNSFEFVAVIIETFIETPSQFRSKFPRVYAKTKQMLNFNFEGY</sequence>
<dbReference type="Proteomes" id="UP000003730">
    <property type="component" value="Unassembled WGS sequence"/>
</dbReference>
<dbReference type="OrthoDB" id="9786424at2"/>
<dbReference type="Gene3D" id="1.10.472.150">
    <property type="entry name" value="Glucose-regulated metallo-peptidase M90, N-terminal domain"/>
    <property type="match status" value="1"/>
</dbReference>
<dbReference type="RefSeq" id="WP_008637317.1">
    <property type="nucleotide sequence ID" value="NZ_AFXZ01000029.1"/>
</dbReference>
<keyword evidence="1" id="KW-0472">Membrane</keyword>
<dbReference type="STRING" id="1046627.BZARG_1825"/>
<dbReference type="InterPro" id="IPR010384">
    <property type="entry name" value="MtfA_fam"/>
</dbReference>
<gene>
    <name evidence="2" type="ORF">BZARG_1825</name>
</gene>
<dbReference type="AlphaFoldDB" id="G2EE07"/>
<dbReference type="eggNOG" id="COG3228">
    <property type="taxonomic scope" value="Bacteria"/>
</dbReference>
<name>G2EE07_9FLAO</name>
<dbReference type="EMBL" id="AFXZ01000029">
    <property type="protein sequence ID" value="EGV43378.1"/>
    <property type="molecule type" value="Genomic_DNA"/>
</dbReference>
<evidence type="ECO:0008006" key="4">
    <source>
        <dbReference type="Google" id="ProtNLM"/>
    </source>
</evidence>
<reference evidence="2 3" key="1">
    <citation type="journal article" date="2008" name="Int. J. Syst. Evol. Microbiol.">
        <title>Bizionia argentinensis sp. nov., isolated from surface marine water in Antarctica.</title>
        <authorList>
            <person name="Bercovich A."/>
            <person name="Vazquez S.C."/>
            <person name="Yankilevich P."/>
            <person name="Coria S.H."/>
            <person name="Foti M."/>
            <person name="Hernandez E."/>
            <person name="Vidal A."/>
            <person name="Ruberto L."/>
            <person name="Melo C."/>
            <person name="Marenssi S."/>
            <person name="Criscuolo M."/>
            <person name="Memoli M."/>
            <person name="Arguelles M."/>
            <person name="Mac Cormack W.P."/>
        </authorList>
    </citation>
    <scope>NUCLEOTIDE SEQUENCE [LARGE SCALE GENOMIC DNA]</scope>
    <source>
        <strain evidence="2 3">JUB59</strain>
    </source>
</reference>
<keyword evidence="3" id="KW-1185">Reference proteome</keyword>
<protein>
    <recommendedName>
        <fullName evidence="4">Zinc-dependent peptidase</fullName>
    </recommendedName>
</protein>
<dbReference type="PANTHER" id="PTHR30164">
    <property type="entry name" value="MTFA PEPTIDASE"/>
    <property type="match status" value="1"/>
</dbReference>
<dbReference type="InterPro" id="IPR042252">
    <property type="entry name" value="MtfA_N"/>
</dbReference>
<dbReference type="PANTHER" id="PTHR30164:SF2">
    <property type="entry name" value="PROTEIN MTFA"/>
    <property type="match status" value="1"/>
</dbReference>
<dbReference type="PATRIC" id="fig|1046627.3.peg.1752"/>
<evidence type="ECO:0000256" key="1">
    <source>
        <dbReference type="SAM" id="Phobius"/>
    </source>
</evidence>
<evidence type="ECO:0000313" key="3">
    <source>
        <dbReference type="Proteomes" id="UP000003730"/>
    </source>
</evidence>
<comment type="caution">
    <text evidence="2">The sequence shown here is derived from an EMBL/GenBank/DDBJ whole genome shotgun (WGS) entry which is preliminary data.</text>
</comment>
<proteinExistence type="predicted"/>
<evidence type="ECO:0000313" key="2">
    <source>
        <dbReference type="EMBL" id="EGV43378.1"/>
    </source>
</evidence>
<dbReference type="Pfam" id="PF06167">
    <property type="entry name" value="Peptidase_M90"/>
    <property type="match status" value="1"/>
</dbReference>
<dbReference type="SUPFAM" id="SSF55486">
    <property type="entry name" value="Metalloproteases ('zincins'), catalytic domain"/>
    <property type="match status" value="1"/>
</dbReference>
<dbReference type="CDD" id="cd20170">
    <property type="entry name" value="Peptidase_M90-like"/>
    <property type="match status" value="1"/>
</dbReference>